<keyword evidence="5" id="KW-0963">Cytoplasm</keyword>
<evidence type="ECO:0000256" key="5">
    <source>
        <dbReference type="ARBA" id="ARBA00023212"/>
    </source>
</evidence>
<dbReference type="GO" id="GO:0008270">
    <property type="term" value="F:zinc ion binding"/>
    <property type="evidence" value="ECO:0007669"/>
    <property type="project" value="UniProtKB-KW"/>
</dbReference>
<evidence type="ECO:0000256" key="6">
    <source>
        <dbReference type="ARBA" id="ARBA00023273"/>
    </source>
</evidence>
<keyword evidence="7" id="KW-0863">Zinc-finger</keyword>
<reference evidence="9" key="2">
    <citation type="submission" date="2025-08" db="UniProtKB">
        <authorList>
            <consortium name="Ensembl"/>
        </authorList>
    </citation>
    <scope>IDENTIFICATION</scope>
    <source>
        <strain evidence="9">Isolate ISIS603380</strain>
    </source>
</reference>
<dbReference type="GO" id="GO:0060271">
    <property type="term" value="P:cilium assembly"/>
    <property type="evidence" value="ECO:0007669"/>
    <property type="project" value="UniProtKB-ARBA"/>
</dbReference>
<evidence type="ECO:0000256" key="7">
    <source>
        <dbReference type="PROSITE-ProRule" id="PRU00042"/>
    </source>
</evidence>
<keyword evidence="10" id="KW-1185">Reference proteome</keyword>
<dbReference type="PANTHER" id="PTHR21502">
    <property type="entry name" value="ZINC FINGER PROTEIN DZIP1"/>
    <property type="match status" value="1"/>
</dbReference>
<proteinExistence type="inferred from homology"/>
<name>G3T1F7_LOXAF</name>
<dbReference type="Gene3D" id="3.30.160.60">
    <property type="entry name" value="Classic Zinc Finger"/>
    <property type="match status" value="1"/>
</dbReference>
<sequence length="254" mass="28831">MQSSAATTEGLSSPLFGAYTLPAFKFQLRHESVDWRRISALDVERVVRELDVATLQENIAGVTFCNLDGETCSRCGQPVDPVLLKVRLAQLTIEYLVLPNVCVCASVLSLQSQSLNICKQQQRINYDLKKDIRKVLGVVKHRGGRGRVLPSVTALLSKSDSSFLKQCHLCDKTFMNATFLRGHIQRRHAGMAEGDPTGKQKKQEQPVEKVLEELQAKLKWTQEELETQREAERQRRLQEAEIIRQKEIEAKKEF</sequence>
<reference evidence="9" key="3">
    <citation type="submission" date="2025-09" db="UniProtKB">
        <authorList>
            <consortium name="Ensembl"/>
        </authorList>
    </citation>
    <scope>IDENTIFICATION</scope>
    <source>
        <strain evidence="9">Isolate ISIS603380</strain>
    </source>
</reference>
<dbReference type="PANTHER" id="PTHR21502:SF8">
    <property type="entry name" value="CILIUM ASSEMBLY PROTEIN DZIP1L"/>
    <property type="match status" value="1"/>
</dbReference>
<dbReference type="InterPro" id="IPR051241">
    <property type="entry name" value="DZIP_RILPL"/>
</dbReference>
<evidence type="ECO:0000259" key="8">
    <source>
        <dbReference type="PROSITE" id="PS50157"/>
    </source>
</evidence>
<dbReference type="GeneTree" id="ENSGT00940000160898"/>
<dbReference type="GO" id="GO:0005737">
    <property type="term" value="C:cytoplasm"/>
    <property type="evidence" value="ECO:0007669"/>
    <property type="project" value="TreeGrafter"/>
</dbReference>
<evidence type="ECO:0000256" key="1">
    <source>
        <dbReference type="ARBA" id="ARBA00004114"/>
    </source>
</evidence>
<dbReference type="Pfam" id="PF13815">
    <property type="entry name" value="Dzip-like_N"/>
    <property type="match status" value="1"/>
</dbReference>
<dbReference type="Proteomes" id="UP000007646">
    <property type="component" value="Unassembled WGS sequence"/>
</dbReference>
<dbReference type="GO" id="GO:0036064">
    <property type="term" value="C:ciliary basal body"/>
    <property type="evidence" value="ECO:0007669"/>
    <property type="project" value="TreeGrafter"/>
</dbReference>
<dbReference type="HOGENOM" id="CLU_082296_0_0_1"/>
<protein>
    <recommendedName>
        <fullName evidence="8">C2H2-type domain-containing protein</fullName>
    </recommendedName>
</protein>
<keyword evidence="7" id="KW-0862">Zinc</keyword>
<dbReference type="Ensembl" id="ENSLAFT00000008230.3">
    <property type="protein sequence ID" value="ENSLAFP00000006905.3"/>
    <property type="gene ID" value="ENSLAFG00000008229.3"/>
</dbReference>
<keyword evidence="5" id="KW-0206">Cytoskeleton</keyword>
<keyword evidence="6" id="KW-0966">Cell projection</keyword>
<dbReference type="STRING" id="9785.ENSLAFP00000006905"/>
<evidence type="ECO:0000256" key="3">
    <source>
        <dbReference type="ARBA" id="ARBA00009131"/>
    </source>
</evidence>
<dbReference type="InParanoid" id="G3T1F7"/>
<evidence type="ECO:0000313" key="10">
    <source>
        <dbReference type="Proteomes" id="UP000007646"/>
    </source>
</evidence>
<dbReference type="AlphaFoldDB" id="G3T1F7"/>
<keyword evidence="4" id="KW-0175">Coiled coil</keyword>
<dbReference type="PROSITE" id="PS00028">
    <property type="entry name" value="ZINC_FINGER_C2H2_1"/>
    <property type="match status" value="1"/>
</dbReference>
<dbReference type="InterPro" id="IPR013087">
    <property type="entry name" value="Znf_C2H2_type"/>
</dbReference>
<comment type="subcellular location">
    <subcellularLocation>
        <location evidence="2">Cytoplasm</location>
        <location evidence="2">Cytoskeleton</location>
        <location evidence="2">Cilium basal body</location>
    </subcellularLocation>
    <subcellularLocation>
        <location evidence="1">Cytoplasm</location>
        <location evidence="1">Cytoskeleton</location>
        <location evidence="1">Microtubule organizing center</location>
        <location evidence="1">Centrosome</location>
        <location evidence="1">Centriole</location>
    </subcellularLocation>
</comment>
<dbReference type="GO" id="GO:0005814">
    <property type="term" value="C:centriole"/>
    <property type="evidence" value="ECO:0007669"/>
    <property type="project" value="UniProtKB-SubCell"/>
</dbReference>
<accession>G3T1F7</accession>
<dbReference type="PROSITE" id="PS50157">
    <property type="entry name" value="ZINC_FINGER_C2H2_2"/>
    <property type="match status" value="1"/>
</dbReference>
<dbReference type="eggNOG" id="ENOG502QRAI">
    <property type="taxonomic scope" value="Eukaryota"/>
</dbReference>
<evidence type="ECO:0000256" key="4">
    <source>
        <dbReference type="ARBA" id="ARBA00023054"/>
    </source>
</evidence>
<organism evidence="9 10">
    <name type="scientific">Loxodonta africana</name>
    <name type="common">African elephant</name>
    <dbReference type="NCBI Taxonomy" id="9785"/>
    <lineage>
        <taxon>Eukaryota</taxon>
        <taxon>Metazoa</taxon>
        <taxon>Chordata</taxon>
        <taxon>Craniata</taxon>
        <taxon>Vertebrata</taxon>
        <taxon>Euteleostomi</taxon>
        <taxon>Mammalia</taxon>
        <taxon>Eutheria</taxon>
        <taxon>Afrotheria</taxon>
        <taxon>Proboscidea</taxon>
        <taxon>Elephantidae</taxon>
        <taxon>Loxodonta</taxon>
    </lineage>
</organism>
<dbReference type="OMA" id="TEKVICT"/>
<evidence type="ECO:0000256" key="2">
    <source>
        <dbReference type="ARBA" id="ARBA00004120"/>
    </source>
</evidence>
<keyword evidence="7" id="KW-0479">Metal-binding</keyword>
<dbReference type="InterPro" id="IPR032714">
    <property type="entry name" value="DZIP1_N"/>
</dbReference>
<feature type="domain" description="C2H2-type" evidence="8">
    <location>
        <begin position="165"/>
        <end position="193"/>
    </location>
</feature>
<reference evidence="9 10" key="1">
    <citation type="submission" date="2009-06" db="EMBL/GenBank/DDBJ databases">
        <title>The Genome Sequence of Loxodonta africana (African elephant).</title>
        <authorList>
            <person name="Di Palma F."/>
            <person name="Heiman D."/>
            <person name="Young S."/>
            <person name="Johnson J."/>
            <person name="Lander E.S."/>
            <person name="Lindblad-Toh K."/>
        </authorList>
    </citation>
    <scope>NUCLEOTIDE SEQUENCE [LARGE SCALE GENOMIC DNA]</scope>
    <source>
        <strain evidence="9 10">Isolate ISIS603380</strain>
    </source>
</reference>
<evidence type="ECO:0000313" key="9">
    <source>
        <dbReference type="Ensembl" id="ENSLAFP00000006905.3"/>
    </source>
</evidence>
<comment type="similarity">
    <text evidence="3">Belongs to the DZIP C2H2-type zinc-finger protein family.</text>
</comment>